<evidence type="ECO:0000256" key="1">
    <source>
        <dbReference type="ARBA" id="ARBA00004196"/>
    </source>
</evidence>
<dbReference type="RefSeq" id="WP_072911513.1">
    <property type="nucleotide sequence ID" value="NZ_FQYQ01000001.1"/>
</dbReference>
<dbReference type="Pfam" id="PF01547">
    <property type="entry name" value="SBP_bac_1"/>
    <property type="match status" value="1"/>
</dbReference>
<evidence type="ECO:0000313" key="6">
    <source>
        <dbReference type="EMBL" id="SHI38106.1"/>
    </source>
</evidence>
<organism evidence="6 7">
    <name type="scientific">Pseudobutyrivibrio xylanivorans DSM 14809</name>
    <dbReference type="NCBI Taxonomy" id="1123012"/>
    <lineage>
        <taxon>Bacteria</taxon>
        <taxon>Bacillati</taxon>
        <taxon>Bacillota</taxon>
        <taxon>Clostridia</taxon>
        <taxon>Lachnospirales</taxon>
        <taxon>Lachnospiraceae</taxon>
        <taxon>Pseudobutyrivibrio</taxon>
    </lineage>
</organism>
<dbReference type="EMBL" id="FQYQ01000001">
    <property type="protein sequence ID" value="SHI38106.1"/>
    <property type="molecule type" value="Genomic_DNA"/>
</dbReference>
<proteinExistence type="inferred from homology"/>
<dbReference type="GO" id="GO:0030313">
    <property type="term" value="C:cell envelope"/>
    <property type="evidence" value="ECO:0007669"/>
    <property type="project" value="UniProtKB-SubCell"/>
</dbReference>
<dbReference type="AlphaFoldDB" id="A0A1M6ANP9"/>
<sequence length="436" mass="49099">MKKGACFLLSMIMCPLVFTGCGFGTGSGVTTVTFQTWNPADTGPDSPIYKIIEEFEKENPDIKIKYNFVGAGDYQEHLRVNLMTGDGPDVFGVSTGSYFDTSREFEEELAPYCKKAWGTDWKSKFYSSCIEDVSDENGNIYGLPLGQTYAGYMWADVNMLKEYGCEVPSSYKEMQMTCQRLRENGQYPLGMGAKDSWLNIDMWMSIAADCDRDALYDAIDGNASFESAPIIKSFEIWQDCFSNGVFQDKAIKMTLYDTVNEKFQREGSIPMFANGSWAMNMYTMNDEKTQDNFNGSGADHDIFLIDWNDDGKVAPVTASADVILCLNPESENKDAAFRWMDYLVNEGQELLVNQYLEYMPSRTDLELNVQGLSADGRENLDYILENANTNVAGSRIIRYEDLKLAVRDALEDLAYGRITPKEAASRVQKVSHNTIR</sequence>
<name>A0A1M6ANP9_PSEXY</name>
<dbReference type="PANTHER" id="PTHR43649">
    <property type="entry name" value="ARABINOSE-BINDING PROTEIN-RELATED"/>
    <property type="match status" value="1"/>
</dbReference>
<evidence type="ECO:0000256" key="4">
    <source>
        <dbReference type="ARBA" id="ARBA00022729"/>
    </source>
</evidence>
<protein>
    <submittedName>
        <fullName evidence="6">ABC-type glycerol-3-phosphate transport system, substrate-binding protein</fullName>
    </submittedName>
</protein>
<comment type="subcellular location">
    <subcellularLocation>
        <location evidence="1">Cell envelope</location>
    </subcellularLocation>
</comment>
<feature type="chain" id="PRO_5038708141" evidence="5">
    <location>
        <begin position="20"/>
        <end position="436"/>
    </location>
</feature>
<evidence type="ECO:0000256" key="5">
    <source>
        <dbReference type="SAM" id="SignalP"/>
    </source>
</evidence>
<dbReference type="InterPro" id="IPR006059">
    <property type="entry name" value="SBP"/>
</dbReference>
<gene>
    <name evidence="6" type="ORF">SAMN02745725_00306</name>
</gene>
<dbReference type="Gene3D" id="3.40.190.10">
    <property type="entry name" value="Periplasmic binding protein-like II"/>
    <property type="match status" value="2"/>
</dbReference>
<comment type="similarity">
    <text evidence="2">Belongs to the bacterial solute-binding protein 1 family.</text>
</comment>
<dbReference type="Proteomes" id="UP000184185">
    <property type="component" value="Unassembled WGS sequence"/>
</dbReference>
<dbReference type="OrthoDB" id="7918484at2"/>
<dbReference type="InterPro" id="IPR050490">
    <property type="entry name" value="Bact_solute-bd_prot1"/>
</dbReference>
<dbReference type="PANTHER" id="PTHR43649:SF31">
    <property type="entry name" value="SN-GLYCEROL-3-PHOSPHATE-BINDING PERIPLASMIC PROTEIN UGPB"/>
    <property type="match status" value="1"/>
</dbReference>
<feature type="signal peptide" evidence="5">
    <location>
        <begin position="1"/>
        <end position="19"/>
    </location>
</feature>
<dbReference type="PROSITE" id="PS51257">
    <property type="entry name" value="PROKAR_LIPOPROTEIN"/>
    <property type="match status" value="1"/>
</dbReference>
<keyword evidence="4 5" id="KW-0732">Signal</keyword>
<evidence type="ECO:0000313" key="7">
    <source>
        <dbReference type="Proteomes" id="UP000184185"/>
    </source>
</evidence>
<evidence type="ECO:0000256" key="2">
    <source>
        <dbReference type="ARBA" id="ARBA00008520"/>
    </source>
</evidence>
<keyword evidence="3" id="KW-0813">Transport</keyword>
<evidence type="ECO:0000256" key="3">
    <source>
        <dbReference type="ARBA" id="ARBA00022448"/>
    </source>
</evidence>
<accession>A0A1M6ANP9</accession>
<keyword evidence="7" id="KW-1185">Reference proteome</keyword>
<reference evidence="6 7" key="1">
    <citation type="submission" date="2016-11" db="EMBL/GenBank/DDBJ databases">
        <authorList>
            <person name="Jaros S."/>
            <person name="Januszkiewicz K."/>
            <person name="Wedrychowicz H."/>
        </authorList>
    </citation>
    <scope>NUCLEOTIDE SEQUENCE [LARGE SCALE GENOMIC DNA]</scope>
    <source>
        <strain evidence="6 7">DSM 14809</strain>
    </source>
</reference>
<dbReference type="SUPFAM" id="SSF53850">
    <property type="entry name" value="Periplasmic binding protein-like II"/>
    <property type="match status" value="1"/>
</dbReference>